<dbReference type="GO" id="GO:0005886">
    <property type="term" value="C:plasma membrane"/>
    <property type="evidence" value="ECO:0007669"/>
    <property type="project" value="TreeGrafter"/>
</dbReference>
<dbReference type="GO" id="GO:0140326">
    <property type="term" value="F:ATPase-coupled intramembrane lipid transporter activity"/>
    <property type="evidence" value="ECO:0007669"/>
    <property type="project" value="UniProtKB-EC"/>
</dbReference>
<comment type="caution">
    <text evidence="18">The sequence shown here is derived from an EMBL/GenBank/DDBJ whole genome shotgun (WGS) entry which is preliminary data.</text>
</comment>
<comment type="similarity">
    <text evidence="2 15">Belongs to the cation transport ATPase (P-type) (TC 3.A.3) family. Type IV subfamily.</text>
</comment>
<dbReference type="Gene3D" id="3.40.50.1000">
    <property type="entry name" value="HAD superfamily/HAD-like"/>
    <property type="match status" value="1"/>
</dbReference>
<keyword evidence="9" id="KW-0648">Protein biosynthesis</keyword>
<dbReference type="GO" id="GO:0005852">
    <property type="term" value="C:eukaryotic translation initiation factor 3 complex"/>
    <property type="evidence" value="ECO:0007669"/>
    <property type="project" value="InterPro"/>
</dbReference>
<dbReference type="SUPFAM" id="SSF81660">
    <property type="entry name" value="Metal cation-transporting ATPase, ATP-binding domain N"/>
    <property type="match status" value="1"/>
</dbReference>
<evidence type="ECO:0000256" key="3">
    <source>
        <dbReference type="ARBA" id="ARBA00022540"/>
    </source>
</evidence>
<evidence type="ECO:0000256" key="11">
    <source>
        <dbReference type="ARBA" id="ARBA00022989"/>
    </source>
</evidence>
<dbReference type="InterPro" id="IPR023299">
    <property type="entry name" value="ATPase_P-typ_cyto_dom_N"/>
</dbReference>
<evidence type="ECO:0000256" key="9">
    <source>
        <dbReference type="ARBA" id="ARBA00022917"/>
    </source>
</evidence>
<sequence>MSEHSRRKITFTKNASPVVDPPAVNEGQGGYPNRVSTTRFTLATWLPKSLFAQFQRVANIYFLFVSVIVCIPDGPMAWPATVLTFLGVLLWTALKDLYEDRRRKRDDDAENLRRCMRYNAQSCSFEEVNWKDVLAGDILLSFADEAFPADVLLVRAAGGQAFISTVNLDGETNLKERRAADLLSAITDMPEAGPDVPRGEQAREQVLKMARMVVEMHPYSLHIHERPLTLVKFNYDGDFFITCGKDGEVNLIRTETCERVGTYNPPGEKAGAVFAVDVTMDSTYVVTANADGKLCFYTFKGEHVSAINHGGVLKYVEWNLKPGDQNMVCTCNDKFKSQSEGLVPNRIMIWSFDPPRRILSIDDQLPMKATKVKWGAFDETLVSIFEEGTVIVWDSSDGRQLQLIQAHQMAVTSMNFTEDRMIMATCSKDGTAKLWTLDDYECIKEYKTDRPLNDVAISPLYCSENNCKMHLLMGGGQDAKDVAVSGASGAFEALLWHMVYEEEIGSVKGHIGPLNSIAWFRDGAGFVTGGEACMTAKHLQEEGLQVELDVPKAVLTDMDGSLELKSASSTAQAKMQEVEVKIPCKLGYELFVPRGCVLRNTLYVISIAAFCGPHTKTRMNAAQAVGKVSNMQVYLNRGVQGLVVALALWCTYCTIAGEVQGETEKHWFLRFLFYWIILYQIIPVSLYVCFEIIKLSLAFQINRDPSMVDLRTQQPATARTADLVEEMGQVNFVFSDKTGTLTENEMVFAHCCVGGKDLGDFRKGGKLDIQEEAVGVAEAKRVLADPADPLHSQALWFFLNLATNHSVQVETGANGKKIFEGSSADEVAFVDAANAVGVTFASRTRLAGTSHTELVVKGPGPQEFTFTNVCEIPFTSDRKRMSVIVKHVGEYWCMCKGADNIMGPLCSRPLDGTLGESLTQYSKLGLRTLVIAAKKMDLSFTEDWLSRWKDASLESEDREKKLAEIAAEVEHSLEPAGITAIEDKLQEGVPEAIVSIKAASIRFWVLTGDKTETAVEIAKSCRLFTPSMTLAYLVNCSSEQQALSLLEEAKTKLQDLTDGGLVIDGTFVQQVLSSANGRPMLYELAMSSTCCVCCRLSPQQKRRLVELVKDMNKTGITLAVGDGANDVPMIQGAHVGIGIRGKEGNQAVQASDVAISQFRFLVPLLYCHGRRAYRRVATFICYMFYKHTTLAVGDIFYAHQIAFVPQIAYAEWLNSAFASVICGLPVLVVVSLDTDIPDEVSVASPDLYIEGLQRMRFNGPLLVAWVLSAFYHGGVSWLIPNLTVGSVDEEDGSEFWYSSCISFCLVVIFVNFRLWMVAESPFSKQTVGIIVFSFLSLAVTLAVLAETPLGTDMMQPKIAGALSAMFTEARYAAVLFLTPLLLLLDLAVYQAIAYFNPYPLTAAKRKLWWSKRQKKVAFRTSPTQTRMDIIRLSMQETSPHFRVTAPSCTESCMRQAER</sequence>
<feature type="domain" description="P-type ATPase N-terminal" evidence="16">
    <location>
        <begin position="30"/>
        <end position="73"/>
    </location>
</feature>
<keyword evidence="3" id="KW-0396">Initiation factor</keyword>
<dbReference type="InterPro" id="IPR032631">
    <property type="entry name" value="P-type_ATPase_N"/>
</dbReference>
<gene>
    <name evidence="18" type="primary">ALA3</name>
    <name evidence="18" type="ORF">AK812_SmicGene33562</name>
</gene>
<dbReference type="InterPro" id="IPR036412">
    <property type="entry name" value="HAD-like_sf"/>
</dbReference>
<dbReference type="Pfam" id="PF13246">
    <property type="entry name" value="Cation_ATPase"/>
    <property type="match status" value="1"/>
</dbReference>
<evidence type="ECO:0000256" key="1">
    <source>
        <dbReference type="ARBA" id="ARBA00004141"/>
    </source>
</evidence>
<dbReference type="PROSITE" id="PS50294">
    <property type="entry name" value="WD_REPEATS_REGION"/>
    <property type="match status" value="1"/>
</dbReference>
<dbReference type="SUPFAM" id="SSF81653">
    <property type="entry name" value="Calcium ATPase, transduction domain A"/>
    <property type="match status" value="1"/>
</dbReference>
<evidence type="ECO:0000256" key="4">
    <source>
        <dbReference type="ARBA" id="ARBA00022692"/>
    </source>
</evidence>
<evidence type="ECO:0000256" key="8">
    <source>
        <dbReference type="ARBA" id="ARBA00022842"/>
    </source>
</evidence>
<dbReference type="GO" id="GO:0000287">
    <property type="term" value="F:magnesium ion binding"/>
    <property type="evidence" value="ECO:0007669"/>
    <property type="project" value="UniProtKB-UniRule"/>
</dbReference>
<dbReference type="InterPro" id="IPR036322">
    <property type="entry name" value="WD40_repeat_dom_sf"/>
</dbReference>
<keyword evidence="5" id="KW-0479">Metal-binding</keyword>
<dbReference type="Gene3D" id="2.70.150.10">
    <property type="entry name" value="Calcium-transporting ATPase, cytoplasmic transduction domain A"/>
    <property type="match status" value="1"/>
</dbReference>
<evidence type="ECO:0000256" key="5">
    <source>
        <dbReference type="ARBA" id="ARBA00022723"/>
    </source>
</evidence>
<dbReference type="InterPro" id="IPR044492">
    <property type="entry name" value="P_typ_ATPase_HD_dom"/>
</dbReference>
<dbReference type="PRINTS" id="PR00119">
    <property type="entry name" value="CATATPASE"/>
</dbReference>
<keyword evidence="6 15" id="KW-0547">Nucleotide-binding</keyword>
<dbReference type="InterPro" id="IPR015943">
    <property type="entry name" value="WD40/YVTN_repeat-like_dom_sf"/>
</dbReference>
<dbReference type="GO" id="GO:0003743">
    <property type="term" value="F:translation initiation factor activity"/>
    <property type="evidence" value="ECO:0007669"/>
    <property type="project" value="UniProtKB-KW"/>
</dbReference>
<dbReference type="InterPro" id="IPR027525">
    <property type="entry name" value="eIF3i"/>
</dbReference>
<dbReference type="FunFam" id="3.40.50.1000:FF:000014">
    <property type="entry name" value="Phospholipid-transporting ATPase"/>
    <property type="match status" value="1"/>
</dbReference>
<keyword evidence="10 15" id="KW-1278">Translocase</keyword>
<dbReference type="Gene3D" id="3.40.1110.10">
    <property type="entry name" value="Calcium-transporting ATPase, cytoplasmic domain N"/>
    <property type="match status" value="1"/>
</dbReference>
<proteinExistence type="inferred from homology"/>
<feature type="domain" description="P-type ATPase C-terminal" evidence="17">
    <location>
        <begin position="1148"/>
        <end position="1392"/>
    </location>
</feature>
<dbReference type="InterPro" id="IPR023298">
    <property type="entry name" value="ATPase_P-typ_TM_dom_sf"/>
</dbReference>
<organism evidence="18 19">
    <name type="scientific">Symbiodinium microadriaticum</name>
    <name type="common">Dinoflagellate</name>
    <name type="synonym">Zooxanthella microadriatica</name>
    <dbReference type="NCBI Taxonomy" id="2951"/>
    <lineage>
        <taxon>Eukaryota</taxon>
        <taxon>Sar</taxon>
        <taxon>Alveolata</taxon>
        <taxon>Dinophyceae</taxon>
        <taxon>Suessiales</taxon>
        <taxon>Symbiodiniaceae</taxon>
        <taxon>Symbiodinium</taxon>
    </lineage>
</organism>
<dbReference type="SFLD" id="SFLDS00003">
    <property type="entry name" value="Haloacid_Dehalogenase"/>
    <property type="match status" value="1"/>
</dbReference>
<accession>A0A1Q9CR90</accession>
<dbReference type="Gene3D" id="1.20.1110.10">
    <property type="entry name" value="Calcium-transporting ATPase, transmembrane domain"/>
    <property type="match status" value="1"/>
</dbReference>
<feature type="transmembrane region" description="Helical" evidence="15">
    <location>
        <begin position="1295"/>
        <end position="1315"/>
    </location>
</feature>
<evidence type="ECO:0000313" key="19">
    <source>
        <dbReference type="Proteomes" id="UP000186817"/>
    </source>
</evidence>
<evidence type="ECO:0000256" key="12">
    <source>
        <dbReference type="ARBA" id="ARBA00023136"/>
    </source>
</evidence>
<feature type="transmembrane region" description="Helical" evidence="15">
    <location>
        <begin position="54"/>
        <end position="71"/>
    </location>
</feature>
<comment type="catalytic activity">
    <reaction evidence="13 15">
        <text>ATP + H2O + phospholipidSide 1 = ADP + phosphate + phospholipidSide 2.</text>
        <dbReference type="EC" id="7.6.2.1"/>
    </reaction>
</comment>
<dbReference type="EMBL" id="LSRX01000977">
    <property type="protein sequence ID" value="OLP85430.1"/>
    <property type="molecule type" value="Genomic_DNA"/>
</dbReference>
<evidence type="ECO:0000313" key="18">
    <source>
        <dbReference type="EMBL" id="OLP85430.1"/>
    </source>
</evidence>
<keyword evidence="11 15" id="KW-1133">Transmembrane helix</keyword>
<dbReference type="SFLD" id="SFLDG00002">
    <property type="entry name" value="C1.7:_P-type_atpase_like"/>
    <property type="match status" value="1"/>
</dbReference>
<keyword evidence="19" id="KW-1185">Reference proteome</keyword>
<keyword evidence="12 15" id="KW-0472">Membrane</keyword>
<keyword evidence="7 15" id="KW-0067">ATP-binding</keyword>
<dbReference type="GO" id="GO:0045332">
    <property type="term" value="P:phospholipid translocation"/>
    <property type="evidence" value="ECO:0007669"/>
    <property type="project" value="TreeGrafter"/>
</dbReference>
<dbReference type="InterPro" id="IPR001680">
    <property type="entry name" value="WD40_rpt"/>
</dbReference>
<evidence type="ECO:0000256" key="2">
    <source>
        <dbReference type="ARBA" id="ARBA00008109"/>
    </source>
</evidence>
<evidence type="ECO:0000256" key="14">
    <source>
        <dbReference type="PROSITE-ProRule" id="PRU00221"/>
    </source>
</evidence>
<keyword evidence="8 15" id="KW-0460">Magnesium</keyword>
<dbReference type="SUPFAM" id="SSF56784">
    <property type="entry name" value="HAD-like"/>
    <property type="match status" value="1"/>
</dbReference>
<feature type="transmembrane region" description="Helical" evidence="15">
    <location>
        <begin position="1371"/>
        <end position="1395"/>
    </location>
</feature>
<evidence type="ECO:0000256" key="10">
    <source>
        <dbReference type="ARBA" id="ARBA00022967"/>
    </source>
</evidence>
<evidence type="ECO:0000256" key="15">
    <source>
        <dbReference type="RuleBase" id="RU362033"/>
    </source>
</evidence>
<dbReference type="EC" id="7.6.2.1" evidence="15"/>
<comment type="subcellular location">
    <subcellularLocation>
        <location evidence="1 15">Membrane</location>
        <topology evidence="1 15">Multi-pass membrane protein</topology>
    </subcellularLocation>
</comment>
<keyword evidence="14" id="KW-0853">WD repeat</keyword>
<keyword evidence="4 15" id="KW-0812">Transmembrane</keyword>
<dbReference type="PROSITE" id="PS00154">
    <property type="entry name" value="ATPASE_E1_E2"/>
    <property type="match status" value="1"/>
</dbReference>
<dbReference type="InterPro" id="IPR006539">
    <property type="entry name" value="P-type_ATPase_IV"/>
</dbReference>
<dbReference type="SUPFAM" id="SSF81665">
    <property type="entry name" value="Calcium ATPase, transmembrane domain M"/>
    <property type="match status" value="1"/>
</dbReference>
<dbReference type="InterPro" id="IPR001757">
    <property type="entry name" value="P_typ_ATPase"/>
</dbReference>
<dbReference type="Pfam" id="PF16212">
    <property type="entry name" value="PhoLip_ATPase_C"/>
    <property type="match status" value="1"/>
</dbReference>
<evidence type="ECO:0000259" key="17">
    <source>
        <dbReference type="Pfam" id="PF16212"/>
    </source>
</evidence>
<dbReference type="NCBIfam" id="TIGR01494">
    <property type="entry name" value="ATPase_P-type"/>
    <property type="match status" value="1"/>
</dbReference>
<evidence type="ECO:0000256" key="7">
    <source>
        <dbReference type="ARBA" id="ARBA00022840"/>
    </source>
</evidence>
<evidence type="ECO:0000256" key="6">
    <source>
        <dbReference type="ARBA" id="ARBA00022741"/>
    </source>
</evidence>
<protein>
    <recommendedName>
        <fullName evidence="15">Phospholipid-transporting ATPase</fullName>
        <ecNumber evidence="15">7.6.2.1</ecNumber>
    </recommendedName>
</protein>
<dbReference type="GO" id="GO:0016887">
    <property type="term" value="F:ATP hydrolysis activity"/>
    <property type="evidence" value="ECO:0007669"/>
    <property type="project" value="InterPro"/>
</dbReference>
<dbReference type="InterPro" id="IPR023214">
    <property type="entry name" value="HAD_sf"/>
</dbReference>
<reference evidence="18 19" key="1">
    <citation type="submission" date="2016-02" db="EMBL/GenBank/DDBJ databases">
        <title>Genome analysis of coral dinoflagellate symbionts highlights evolutionary adaptations to a symbiotic lifestyle.</title>
        <authorList>
            <person name="Aranda M."/>
            <person name="Li Y."/>
            <person name="Liew Y.J."/>
            <person name="Baumgarten S."/>
            <person name="Simakov O."/>
            <person name="Wilson M."/>
            <person name="Piel J."/>
            <person name="Ashoor H."/>
            <person name="Bougouffa S."/>
            <person name="Bajic V.B."/>
            <person name="Ryu T."/>
            <person name="Ravasi T."/>
            <person name="Bayer T."/>
            <person name="Micklem G."/>
            <person name="Kim H."/>
            <person name="Bhak J."/>
            <person name="Lajeunesse T.C."/>
            <person name="Voolstra C.R."/>
        </authorList>
    </citation>
    <scope>NUCLEOTIDE SEQUENCE [LARGE SCALE GENOMIC DNA]</scope>
    <source>
        <strain evidence="18 19">CCMP2467</strain>
    </source>
</reference>
<feature type="repeat" description="WD" evidence="14">
    <location>
        <begin position="404"/>
        <end position="445"/>
    </location>
</feature>
<dbReference type="InterPro" id="IPR032630">
    <property type="entry name" value="P_typ_ATPase_c"/>
</dbReference>
<dbReference type="SFLD" id="SFLDF00027">
    <property type="entry name" value="p-type_atpase"/>
    <property type="match status" value="1"/>
</dbReference>
<dbReference type="GO" id="GO:0005524">
    <property type="term" value="F:ATP binding"/>
    <property type="evidence" value="ECO:0007669"/>
    <property type="project" value="UniProtKB-UniRule"/>
</dbReference>
<dbReference type="InterPro" id="IPR008250">
    <property type="entry name" value="ATPase_P-typ_transduc_dom_A_sf"/>
</dbReference>
<feature type="transmembrane region" description="Helical" evidence="15">
    <location>
        <begin position="1327"/>
        <end position="1345"/>
    </location>
</feature>
<name>A0A1Q9CR90_SYMMI</name>
<feature type="transmembrane region" description="Helical" evidence="15">
    <location>
        <begin position="639"/>
        <end position="659"/>
    </location>
</feature>
<dbReference type="PANTHER" id="PTHR24092">
    <property type="entry name" value="PROBABLE PHOSPHOLIPID-TRANSPORTING ATPASE"/>
    <property type="match status" value="1"/>
</dbReference>
<feature type="transmembrane region" description="Helical" evidence="15">
    <location>
        <begin position="671"/>
        <end position="693"/>
    </location>
</feature>
<dbReference type="Gene3D" id="2.130.10.10">
    <property type="entry name" value="YVTN repeat-like/Quinoprotein amine dehydrogenase"/>
    <property type="match status" value="1"/>
</dbReference>
<dbReference type="Pfam" id="PF24805">
    <property type="entry name" value="EIF3I"/>
    <property type="match status" value="1"/>
</dbReference>
<dbReference type="PROSITE" id="PS50082">
    <property type="entry name" value="WD_REPEATS_2"/>
    <property type="match status" value="1"/>
</dbReference>
<dbReference type="SMART" id="SM00320">
    <property type="entry name" value="WD40"/>
    <property type="match status" value="5"/>
</dbReference>
<dbReference type="OrthoDB" id="24966at2759"/>
<dbReference type="PANTHER" id="PTHR24092:SF150">
    <property type="entry name" value="PHOSPHOLIPID-TRANSPORTING ATPASE"/>
    <property type="match status" value="1"/>
</dbReference>
<dbReference type="NCBIfam" id="TIGR01652">
    <property type="entry name" value="ATPase-Plipid"/>
    <property type="match status" value="1"/>
</dbReference>
<dbReference type="SUPFAM" id="SSF50978">
    <property type="entry name" value="WD40 repeat-like"/>
    <property type="match status" value="1"/>
</dbReference>
<dbReference type="Pfam" id="PF16209">
    <property type="entry name" value="PhoLip_ATPase_N"/>
    <property type="match status" value="1"/>
</dbReference>
<feature type="transmembrane region" description="Helical" evidence="15">
    <location>
        <begin position="1261"/>
        <end position="1279"/>
    </location>
</feature>
<dbReference type="InterPro" id="IPR018303">
    <property type="entry name" value="ATPase_P-typ_P_site"/>
</dbReference>
<evidence type="ECO:0000259" key="16">
    <source>
        <dbReference type="Pfam" id="PF16209"/>
    </source>
</evidence>
<dbReference type="Proteomes" id="UP000186817">
    <property type="component" value="Unassembled WGS sequence"/>
</dbReference>
<evidence type="ECO:0000256" key="13">
    <source>
        <dbReference type="ARBA" id="ARBA00034036"/>
    </source>
</evidence>